<gene>
    <name evidence="3" type="ORF">J4Q44_G00188090</name>
</gene>
<evidence type="ECO:0000313" key="3">
    <source>
        <dbReference type="EMBL" id="KAK6310754.1"/>
    </source>
</evidence>
<name>A0AAN8LJ77_9TELE</name>
<dbReference type="EMBL" id="JAGTTL010000016">
    <property type="protein sequence ID" value="KAK6310754.1"/>
    <property type="molecule type" value="Genomic_DNA"/>
</dbReference>
<feature type="compositionally biased region" description="Basic and acidic residues" evidence="1">
    <location>
        <begin position="366"/>
        <end position="383"/>
    </location>
</feature>
<feature type="region of interest" description="Disordered" evidence="1">
    <location>
        <begin position="559"/>
        <end position="579"/>
    </location>
</feature>
<evidence type="ECO:0000256" key="1">
    <source>
        <dbReference type="SAM" id="MobiDB-lite"/>
    </source>
</evidence>
<dbReference type="PANTHER" id="PTHR15494:SF0">
    <property type="entry name" value="CALCIUM-BINDING TYROSINE PHOSPHORYLATION-REGULATED PROTEIN"/>
    <property type="match status" value="1"/>
</dbReference>
<keyword evidence="2" id="KW-0732">Signal</keyword>
<evidence type="ECO:0000313" key="4">
    <source>
        <dbReference type="Proteomes" id="UP001356427"/>
    </source>
</evidence>
<dbReference type="Proteomes" id="UP001356427">
    <property type="component" value="Unassembled WGS sequence"/>
</dbReference>
<feature type="compositionally biased region" description="Polar residues" evidence="1">
    <location>
        <begin position="950"/>
        <end position="974"/>
    </location>
</feature>
<reference evidence="3 4" key="1">
    <citation type="submission" date="2021-04" db="EMBL/GenBank/DDBJ databases">
        <authorList>
            <person name="De Guttry C."/>
            <person name="Zahm M."/>
            <person name="Klopp C."/>
            <person name="Cabau C."/>
            <person name="Louis A."/>
            <person name="Berthelot C."/>
            <person name="Parey E."/>
            <person name="Roest Crollius H."/>
            <person name="Montfort J."/>
            <person name="Robinson-Rechavi M."/>
            <person name="Bucao C."/>
            <person name="Bouchez O."/>
            <person name="Gislard M."/>
            <person name="Lluch J."/>
            <person name="Milhes M."/>
            <person name="Lampietro C."/>
            <person name="Lopez Roques C."/>
            <person name="Donnadieu C."/>
            <person name="Braasch I."/>
            <person name="Desvignes T."/>
            <person name="Postlethwait J."/>
            <person name="Bobe J."/>
            <person name="Wedekind C."/>
            <person name="Guiguen Y."/>
        </authorList>
    </citation>
    <scope>NUCLEOTIDE SEQUENCE [LARGE SCALE GENOMIC DNA]</scope>
    <source>
        <strain evidence="3">Cs_M1</strain>
        <tissue evidence="3">Blood</tissue>
    </source>
</reference>
<feature type="compositionally biased region" description="Polar residues" evidence="1">
    <location>
        <begin position="738"/>
        <end position="748"/>
    </location>
</feature>
<feature type="region of interest" description="Disordered" evidence="1">
    <location>
        <begin position="948"/>
        <end position="974"/>
    </location>
</feature>
<sequence length="1115" mass="121111">MNHPSTLILPWGLKSWLVAVSRAVLLEEPSNVLAFIASYCGQLLQLKKEHPNIDIQELSYIFRDLRGGHSDDYQGTISFTGLAESVLSECSHKISEERDDAAPCLSASDTSSIHVHCEEPGHPAMEDDTVSSSVVQSAVYQRDPSVSGVVDVENTVLIHTSRTPSEHVIIVHSECLPETLIFHSEALPSSNGSPTTCDLTPAPSPVPSDEEWEEPEGVSSVVMFHKVPLFEDLPHPPSMGELPYVAAVETMTDEDISSSSDKVPSQENMSGTQSVQVFFSAASEVESSGQMRNSTSSFEDLAVDKISDVIIPHKAPSYKELPQSTSPIKQTSVVSPEYSGSDITAKAPSETELVDAAQRVSSVRIPSREEGVGRTAETPERHTSPRVSPRASPGVSPQTSLVSAHVGESLYGTDISPQSSLPRIPSAPSMEELLVSPSASVGRISPAVSRRSSRSSLSERAPSESAVGKTAETSERHTSPRVSPQASSVMIDQVTNLETSERSLTTSTLHSEDFKFACISYHNVAHGTTQTEERPVSQRTTQTEVSALHRTTQTEVSALHRTTQTETRPAAHRTTQTEVSASPLPGVAAMEHQNPAEELGLGPSPAEDVTEVAEWVNPDNIETSKLTELVSPQHVENAPITELVSPQHVVNAPITELVGPQHVEKAPITELVSSQHVENAPISGLACPPHEEAVTFENPKESVETEENVETSTVEVTSKPQPEDTTNAPPCPGPETLQIVQEESATQTPEEESVQAELTTKTPEEESVQEELTTKTPEESFPRVPTPQFLLPIHTAEGRQQNRTKPANLIKMAVAERNHLIKRLAKSDPLKNRLDGSKSATRVREVSYATKMMKQRSQTAPQPNIKRMLNLTAMEEQQNFQGVPVGEGRITPDMDPARESSINKVWTLYHLAQETGNLSLSVLSQPSFNGRAYIESVDPEHVLLSKRTSHNSGLDSGQLTSGPTQGHSGQTVQTVHKLDTPDTQQIKIPNYLLVERSSATSDIASSQERKPADQESCVVNRGRCTGFLSFSVPIDSFCGAEWGCRPQFLQVTSDDGDVVYSPAFIQSINPCRPGADEVAERTDTRPTTSPAHMEWSFKISIKGQTVGDDEVEQEK</sequence>
<feature type="compositionally biased region" description="Polar residues" evidence="1">
    <location>
        <begin position="480"/>
        <end position="490"/>
    </location>
</feature>
<dbReference type="GO" id="GO:0005509">
    <property type="term" value="F:calcium ion binding"/>
    <property type="evidence" value="ECO:0007669"/>
    <property type="project" value="InterPro"/>
</dbReference>
<dbReference type="InterPro" id="IPR047579">
    <property type="entry name" value="DD_CABYR_SP17"/>
</dbReference>
<dbReference type="GO" id="GO:0048240">
    <property type="term" value="P:sperm capacitation"/>
    <property type="evidence" value="ECO:0007669"/>
    <property type="project" value="InterPro"/>
</dbReference>
<dbReference type="InterPro" id="IPR038848">
    <property type="entry name" value="CABYR"/>
</dbReference>
<feature type="compositionally biased region" description="Polar residues" evidence="1">
    <location>
        <begin position="719"/>
        <end position="728"/>
    </location>
</feature>
<dbReference type="GO" id="GO:0005737">
    <property type="term" value="C:cytoplasm"/>
    <property type="evidence" value="ECO:0007669"/>
    <property type="project" value="TreeGrafter"/>
</dbReference>
<proteinExistence type="predicted"/>
<accession>A0AAN8LJ77</accession>
<evidence type="ECO:0000256" key="2">
    <source>
        <dbReference type="SAM" id="SignalP"/>
    </source>
</evidence>
<feature type="signal peptide" evidence="2">
    <location>
        <begin position="1"/>
        <end position="23"/>
    </location>
</feature>
<keyword evidence="4" id="KW-1185">Reference proteome</keyword>
<feature type="compositionally biased region" description="Low complexity" evidence="1">
    <location>
        <begin position="445"/>
        <end position="465"/>
    </location>
</feature>
<comment type="caution">
    <text evidence="3">The sequence shown here is derived from an EMBL/GenBank/DDBJ whole genome shotgun (WGS) entry which is preliminary data.</text>
</comment>
<feature type="region of interest" description="Disordered" evidence="1">
    <location>
        <begin position="440"/>
        <end position="490"/>
    </location>
</feature>
<dbReference type="GO" id="GO:0035686">
    <property type="term" value="C:sperm fibrous sheath"/>
    <property type="evidence" value="ECO:0007669"/>
    <property type="project" value="TreeGrafter"/>
</dbReference>
<feature type="region of interest" description="Disordered" evidence="1">
    <location>
        <begin position="191"/>
        <end position="212"/>
    </location>
</feature>
<feature type="region of interest" description="Disordered" evidence="1">
    <location>
        <begin position="696"/>
        <end position="784"/>
    </location>
</feature>
<feature type="region of interest" description="Disordered" evidence="1">
    <location>
        <begin position="318"/>
        <end position="343"/>
    </location>
</feature>
<organism evidence="3 4">
    <name type="scientific">Coregonus suidteri</name>
    <dbReference type="NCBI Taxonomy" id="861788"/>
    <lineage>
        <taxon>Eukaryota</taxon>
        <taxon>Metazoa</taxon>
        <taxon>Chordata</taxon>
        <taxon>Craniata</taxon>
        <taxon>Vertebrata</taxon>
        <taxon>Euteleostomi</taxon>
        <taxon>Actinopterygii</taxon>
        <taxon>Neopterygii</taxon>
        <taxon>Teleostei</taxon>
        <taxon>Protacanthopterygii</taxon>
        <taxon>Salmoniformes</taxon>
        <taxon>Salmonidae</taxon>
        <taxon>Coregoninae</taxon>
        <taxon>Coregonus</taxon>
    </lineage>
</organism>
<feature type="compositionally biased region" description="Basic and acidic residues" evidence="1">
    <location>
        <begin position="772"/>
        <end position="781"/>
    </location>
</feature>
<protein>
    <submittedName>
        <fullName evidence="3">Uncharacterized protein</fullName>
    </submittedName>
</protein>
<dbReference type="AlphaFoldDB" id="A0AAN8LJ77"/>
<feature type="region of interest" description="Disordered" evidence="1">
    <location>
        <begin position="357"/>
        <end position="401"/>
    </location>
</feature>
<feature type="chain" id="PRO_5042889506" evidence="2">
    <location>
        <begin position="24"/>
        <end position="1115"/>
    </location>
</feature>
<dbReference type="PANTHER" id="PTHR15494">
    <property type="entry name" value="CALCIUM-BINDING TYROSINE PHOSPHORYLATION-REGULATED PROTEIN"/>
    <property type="match status" value="1"/>
</dbReference>
<dbReference type="CDD" id="cd12100">
    <property type="entry name" value="DD_CABYR_SP17"/>
    <property type="match status" value="1"/>
</dbReference>
<feature type="compositionally biased region" description="Polar residues" evidence="1">
    <location>
        <begin position="322"/>
        <end position="334"/>
    </location>
</feature>